<evidence type="ECO:0000313" key="2">
    <source>
        <dbReference type="Proteomes" id="UP000245977"/>
    </source>
</evidence>
<dbReference type="OrthoDB" id="6696641at2"/>
<dbReference type="STRING" id="1871111.GCA_001704615_00857"/>
<keyword evidence="1" id="KW-0614">Plasmid</keyword>
<dbReference type="Proteomes" id="UP000245977">
    <property type="component" value="Plasmid p1_010030"/>
</dbReference>
<evidence type="ECO:0000313" key="1">
    <source>
        <dbReference type="EMBL" id="AWL27102.1"/>
    </source>
</evidence>
<dbReference type="KEGG" id="adv:DJ533_00005"/>
<dbReference type="EMBL" id="CP029389">
    <property type="protein sequence ID" value="AWL27102.1"/>
    <property type="molecule type" value="Genomic_DNA"/>
</dbReference>
<proteinExistence type="predicted"/>
<name>A0A2S2F9T9_9GAMM</name>
<sequence>MSIRKIKSALNKKGIPFIKIEWVRGNSECESEWFIEFTEGTKRDLFEASKKDGEGELTADHFNYSGGNAEAVMEFIDELPCLKGVRA</sequence>
<gene>
    <name evidence="1" type="ORF">DJ533_00005</name>
</gene>
<geneLocation type="plasmid" evidence="1 2">
    <name>p1_010030</name>
</geneLocation>
<keyword evidence="2" id="KW-1185">Reference proteome</keyword>
<dbReference type="AlphaFoldDB" id="A0A2S2F9T9"/>
<protein>
    <submittedName>
        <fullName evidence="1">Uncharacterized protein</fullName>
    </submittedName>
</protein>
<dbReference type="RefSeq" id="WP_065994741.1">
    <property type="nucleotide sequence ID" value="NZ_CP029389.2"/>
</dbReference>
<reference evidence="1" key="1">
    <citation type="submission" date="2019-08" db="EMBL/GenBank/DDBJ databases">
        <title>The complete genome of Acinetobacter defluvii strain WCHAD010030.</title>
        <authorList>
            <person name="Hu Y."/>
            <person name="Qin J."/>
            <person name="Feng Y."/>
            <person name="Zong Z."/>
        </authorList>
    </citation>
    <scope>NUCLEOTIDE SEQUENCE</scope>
    <source>
        <strain evidence="1">WCHA30</strain>
        <plasmid evidence="1">p1_010030</plasmid>
    </source>
</reference>
<organism evidence="1 2">
    <name type="scientific">Acinetobacter defluvii</name>
    <dbReference type="NCBI Taxonomy" id="1871111"/>
    <lineage>
        <taxon>Bacteria</taxon>
        <taxon>Pseudomonadati</taxon>
        <taxon>Pseudomonadota</taxon>
        <taxon>Gammaproteobacteria</taxon>
        <taxon>Moraxellales</taxon>
        <taxon>Moraxellaceae</taxon>
        <taxon>Acinetobacter</taxon>
    </lineage>
</organism>
<accession>A0A2S2F9T9</accession>